<feature type="compositionally biased region" description="Polar residues" evidence="1">
    <location>
        <begin position="1"/>
        <end position="14"/>
    </location>
</feature>
<evidence type="ECO:0000313" key="2">
    <source>
        <dbReference type="EMBL" id="MPC98280.1"/>
    </source>
</evidence>
<protein>
    <submittedName>
        <fullName evidence="2">Uncharacterized protein</fullName>
    </submittedName>
</protein>
<feature type="region of interest" description="Disordered" evidence="1">
    <location>
        <begin position="1"/>
        <end position="20"/>
    </location>
</feature>
<keyword evidence="3" id="KW-1185">Reference proteome</keyword>
<sequence>MVLFSTTNCLSPRVTSPPWA</sequence>
<organism evidence="2 3">
    <name type="scientific">Portunus trituberculatus</name>
    <name type="common">Swimming crab</name>
    <name type="synonym">Neptunus trituberculatus</name>
    <dbReference type="NCBI Taxonomy" id="210409"/>
    <lineage>
        <taxon>Eukaryota</taxon>
        <taxon>Metazoa</taxon>
        <taxon>Ecdysozoa</taxon>
        <taxon>Arthropoda</taxon>
        <taxon>Crustacea</taxon>
        <taxon>Multicrustacea</taxon>
        <taxon>Malacostraca</taxon>
        <taxon>Eumalacostraca</taxon>
        <taxon>Eucarida</taxon>
        <taxon>Decapoda</taxon>
        <taxon>Pleocyemata</taxon>
        <taxon>Brachyura</taxon>
        <taxon>Eubrachyura</taxon>
        <taxon>Portunoidea</taxon>
        <taxon>Portunidae</taxon>
        <taxon>Portuninae</taxon>
        <taxon>Portunus</taxon>
    </lineage>
</organism>
<name>A0A5B7JN89_PORTR</name>
<evidence type="ECO:0000313" key="3">
    <source>
        <dbReference type="Proteomes" id="UP000324222"/>
    </source>
</evidence>
<dbReference type="EMBL" id="VSRR010113415">
    <property type="protein sequence ID" value="MPC98280.1"/>
    <property type="molecule type" value="Genomic_DNA"/>
</dbReference>
<reference evidence="2 3" key="1">
    <citation type="submission" date="2019-05" db="EMBL/GenBank/DDBJ databases">
        <title>Another draft genome of Portunus trituberculatus and its Hox gene families provides insights of decapod evolution.</title>
        <authorList>
            <person name="Jeong J.-H."/>
            <person name="Song I."/>
            <person name="Kim S."/>
            <person name="Choi T."/>
            <person name="Kim D."/>
            <person name="Ryu S."/>
            <person name="Kim W."/>
        </authorList>
    </citation>
    <scope>NUCLEOTIDE SEQUENCE [LARGE SCALE GENOMIC DNA]</scope>
    <source>
        <tissue evidence="2">Muscle</tissue>
    </source>
</reference>
<dbReference type="Proteomes" id="UP000324222">
    <property type="component" value="Unassembled WGS sequence"/>
</dbReference>
<comment type="caution">
    <text evidence="2">The sequence shown here is derived from an EMBL/GenBank/DDBJ whole genome shotgun (WGS) entry which is preliminary data.</text>
</comment>
<proteinExistence type="predicted"/>
<dbReference type="AlphaFoldDB" id="A0A5B7JN89"/>
<accession>A0A5B7JN89</accession>
<gene>
    <name evidence="2" type="ORF">E2C01_093643</name>
</gene>
<evidence type="ECO:0000256" key="1">
    <source>
        <dbReference type="SAM" id="MobiDB-lite"/>
    </source>
</evidence>